<comment type="subcellular location">
    <subcellularLocation>
        <location evidence="1">Cell membrane</location>
        <topology evidence="1">Multi-pass membrane protein</topology>
    </subcellularLocation>
</comment>
<evidence type="ECO:0000256" key="1">
    <source>
        <dbReference type="ARBA" id="ARBA00004651"/>
    </source>
</evidence>
<dbReference type="GO" id="GO:0005886">
    <property type="term" value="C:plasma membrane"/>
    <property type="evidence" value="ECO:0007669"/>
    <property type="project" value="UniProtKB-SubCell"/>
</dbReference>
<dbReference type="Pfam" id="PF04234">
    <property type="entry name" value="CopC"/>
    <property type="match status" value="1"/>
</dbReference>
<keyword evidence="2" id="KW-1003">Cell membrane</keyword>
<reference evidence="13" key="1">
    <citation type="submission" date="2022-06" db="EMBL/GenBank/DDBJ databases">
        <title>CFH 74404 Thermomicrobiaceae sp.</title>
        <authorList>
            <person name="Ming H."/>
            <person name="Li W.-J."/>
            <person name="Zhao Z."/>
        </authorList>
    </citation>
    <scope>NUCLEOTIDE SEQUENCE</scope>
    <source>
        <strain evidence="13">CFH 74404</strain>
    </source>
</reference>
<sequence length="740" mass="79655">MLWLVRCVIALLALAAVPRAVLAHAAVVETEPGFEEIVPQPPSEVRVRFSELVRLGAGAVAVISPSGRRVDQGAAEADERDPTIIRVSIQASETGTYRVVWRVLSLDAHVIAGSYTFSVGSPSAPPPETGVASIAAWYWQALARWIHLIALCLAGGPLVVVLLHRHAPPVQVERLLWSIARRGALLGLAGTILFLLVQALALSGSSAAALDPAVLRFILSGTVGWLSVIRLLLFGIVYFGCSYLQLRQTRTRAVPLLSALVLVALIVITSLTGHPATTPPVPLSVAVDALHLFATVVWLGGLLVLVPLLARVQQPDVNGAISGLLRRVLPRYAIGAMASFDILLLTGAYQLWMNLERPAQLVDTGYGRALLIKGAFIAGLVALGAASAWSLRGTWLAPESNDGGVARGRRFATVEAAIAVLLLASVGALTALPPPKSFTSFLSTTPSVPEVTLAHNAGPFLATLTLAPAQPGTNQVTVLLQDPGGRDVEDADVSVVVQPVPQAGSTPYPVRLKRSSTVFRGQIVLPTSGRWSIDLLVRHATLSEEQRARFELAVPVPGARVILERADAAMNRLDSLIEYNELTSGGPVVRTISEYRAPDRLRYVVETPGRESTTTIAVHDRRYDRVGNGPWTVSPWPGSQPFRWPDYRFAEGARDVLLLGTESIDGVDCYVVSFLDPRSGARYRMWIGTSDYLIRRYEMMAIGHYMVTRFHSFNDPSIQIDAPDVAAAPGRGRYRADVSS</sequence>
<name>A0AA42BC68_9BACT</name>
<feature type="chain" id="PRO_5041274561" evidence="10">
    <location>
        <begin position="26"/>
        <end position="740"/>
    </location>
</feature>
<dbReference type="InterPro" id="IPR014755">
    <property type="entry name" value="Cu-Rt/internalin_Ig-like"/>
</dbReference>
<dbReference type="PANTHER" id="PTHR34820:SF4">
    <property type="entry name" value="INNER MEMBRANE PROTEIN YEBZ"/>
    <property type="match status" value="1"/>
</dbReference>
<evidence type="ECO:0000259" key="12">
    <source>
        <dbReference type="Pfam" id="PF05425"/>
    </source>
</evidence>
<keyword evidence="4" id="KW-0479">Metal-binding</keyword>
<feature type="transmembrane region" description="Helical" evidence="9">
    <location>
        <begin position="145"/>
        <end position="163"/>
    </location>
</feature>
<evidence type="ECO:0000313" key="14">
    <source>
        <dbReference type="Proteomes" id="UP001165306"/>
    </source>
</evidence>
<evidence type="ECO:0000256" key="3">
    <source>
        <dbReference type="ARBA" id="ARBA00022692"/>
    </source>
</evidence>
<dbReference type="InterPro" id="IPR008457">
    <property type="entry name" value="Cu-R_CopD_dom"/>
</dbReference>
<feature type="transmembrane region" description="Helical" evidence="9">
    <location>
        <begin position="332"/>
        <end position="352"/>
    </location>
</feature>
<comment type="caution">
    <text evidence="13">The sequence shown here is derived from an EMBL/GenBank/DDBJ whole genome shotgun (WGS) entry which is preliminary data.</text>
</comment>
<dbReference type="InterPro" id="IPR032694">
    <property type="entry name" value="CopC/D"/>
</dbReference>
<evidence type="ECO:0000256" key="9">
    <source>
        <dbReference type="SAM" id="Phobius"/>
    </source>
</evidence>
<feature type="domain" description="Copper resistance protein D" evidence="12">
    <location>
        <begin position="327"/>
        <end position="429"/>
    </location>
</feature>
<dbReference type="GO" id="GO:0006825">
    <property type="term" value="P:copper ion transport"/>
    <property type="evidence" value="ECO:0007669"/>
    <property type="project" value="InterPro"/>
</dbReference>
<dbReference type="Proteomes" id="UP001165306">
    <property type="component" value="Unassembled WGS sequence"/>
</dbReference>
<evidence type="ECO:0000256" key="4">
    <source>
        <dbReference type="ARBA" id="ARBA00022723"/>
    </source>
</evidence>
<dbReference type="EMBL" id="JAMSLR010000019">
    <property type="protein sequence ID" value="MCM8750615.1"/>
    <property type="molecule type" value="Genomic_DNA"/>
</dbReference>
<feature type="transmembrane region" description="Helical" evidence="9">
    <location>
        <begin position="292"/>
        <end position="312"/>
    </location>
</feature>
<evidence type="ECO:0000256" key="5">
    <source>
        <dbReference type="ARBA" id="ARBA00022729"/>
    </source>
</evidence>
<keyword evidence="8 9" id="KW-0472">Membrane</keyword>
<keyword evidence="14" id="KW-1185">Reference proteome</keyword>
<evidence type="ECO:0000256" key="8">
    <source>
        <dbReference type="ARBA" id="ARBA00023136"/>
    </source>
</evidence>
<keyword evidence="6 9" id="KW-1133">Transmembrane helix</keyword>
<feature type="transmembrane region" description="Helical" evidence="9">
    <location>
        <begin position="214"/>
        <end position="241"/>
    </location>
</feature>
<dbReference type="Gene3D" id="2.60.40.1220">
    <property type="match status" value="1"/>
</dbReference>
<evidence type="ECO:0000313" key="13">
    <source>
        <dbReference type="EMBL" id="MCM8750615.1"/>
    </source>
</evidence>
<keyword evidence="5 10" id="KW-0732">Signal</keyword>
<gene>
    <name evidence="13" type="ORF">NET02_15830</name>
</gene>
<feature type="transmembrane region" description="Helical" evidence="9">
    <location>
        <begin position="184"/>
        <end position="202"/>
    </location>
</feature>
<evidence type="ECO:0000259" key="11">
    <source>
        <dbReference type="Pfam" id="PF04234"/>
    </source>
</evidence>
<keyword evidence="3 9" id="KW-0812">Transmembrane</keyword>
<dbReference type="SUPFAM" id="SSF81296">
    <property type="entry name" value="E set domains"/>
    <property type="match status" value="1"/>
</dbReference>
<organism evidence="13 14">
    <name type="scientific">Thermalbibacter longus</name>
    <dbReference type="NCBI Taxonomy" id="2951981"/>
    <lineage>
        <taxon>Bacteria</taxon>
        <taxon>Pseudomonadati</taxon>
        <taxon>Thermomicrobiota</taxon>
        <taxon>Thermomicrobia</taxon>
        <taxon>Thermomicrobiales</taxon>
        <taxon>Thermomicrobiaceae</taxon>
        <taxon>Thermalbibacter</taxon>
    </lineage>
</organism>
<feature type="transmembrane region" description="Helical" evidence="9">
    <location>
        <begin position="411"/>
        <end position="432"/>
    </location>
</feature>
<evidence type="ECO:0000256" key="6">
    <source>
        <dbReference type="ARBA" id="ARBA00022989"/>
    </source>
</evidence>
<feature type="transmembrane region" description="Helical" evidence="9">
    <location>
        <begin position="253"/>
        <end position="272"/>
    </location>
</feature>
<proteinExistence type="predicted"/>
<feature type="signal peptide" evidence="10">
    <location>
        <begin position="1"/>
        <end position="25"/>
    </location>
</feature>
<feature type="transmembrane region" description="Helical" evidence="9">
    <location>
        <begin position="372"/>
        <end position="391"/>
    </location>
</feature>
<dbReference type="AlphaFoldDB" id="A0AA42BC68"/>
<keyword evidence="7" id="KW-0186">Copper</keyword>
<feature type="domain" description="CopC" evidence="11">
    <location>
        <begin position="24"/>
        <end position="119"/>
    </location>
</feature>
<dbReference type="Pfam" id="PF05425">
    <property type="entry name" value="CopD"/>
    <property type="match status" value="1"/>
</dbReference>
<evidence type="ECO:0000256" key="10">
    <source>
        <dbReference type="SAM" id="SignalP"/>
    </source>
</evidence>
<evidence type="ECO:0000256" key="7">
    <source>
        <dbReference type="ARBA" id="ARBA00023008"/>
    </source>
</evidence>
<protein>
    <submittedName>
        <fullName evidence="13">Copper resistance protein CopC</fullName>
    </submittedName>
</protein>
<dbReference type="InterPro" id="IPR007348">
    <property type="entry name" value="CopC_dom"/>
</dbReference>
<accession>A0AA42BC68</accession>
<dbReference type="InterPro" id="IPR014756">
    <property type="entry name" value="Ig_E-set"/>
</dbReference>
<evidence type="ECO:0000256" key="2">
    <source>
        <dbReference type="ARBA" id="ARBA00022475"/>
    </source>
</evidence>
<dbReference type="PANTHER" id="PTHR34820">
    <property type="entry name" value="INNER MEMBRANE PROTEIN YEBZ"/>
    <property type="match status" value="1"/>
</dbReference>
<dbReference type="GO" id="GO:0046688">
    <property type="term" value="P:response to copper ion"/>
    <property type="evidence" value="ECO:0007669"/>
    <property type="project" value="InterPro"/>
</dbReference>
<dbReference type="GO" id="GO:0005507">
    <property type="term" value="F:copper ion binding"/>
    <property type="evidence" value="ECO:0007669"/>
    <property type="project" value="InterPro"/>
</dbReference>
<dbReference type="GO" id="GO:0042597">
    <property type="term" value="C:periplasmic space"/>
    <property type="evidence" value="ECO:0007669"/>
    <property type="project" value="InterPro"/>
</dbReference>